<sequence length="321" mass="35547">MIHVQRSANDVGRVHTSIAHSFPEWHTAVSESFVPLQVTSNNADMFRGRMRSRVIEDVSLVEVTASSHTVMRTPSLIASSDRRYFKLSLQLSGTGLLIQDNREAALRPGDLAVYDTHRPYTLEFEQDFRAMVLMFPHSLIGLPVDAVGQLTAVRMPGDEGIGKLVSPFLVQLANNLDQLTGGSGSRLAHSALDLITTLFAAELNLPDSSNPHQELTNDIRDYIEAQLGNPELCPAMIAGAHYISTRHLHNLFQLEGTTVASWIRARRLEHCRRDLRDPVYARLPIAAVAARWGFIEAAHFSRIFRAAFGESPSRYRGAAAA</sequence>
<keyword evidence="1" id="KW-0805">Transcription regulation</keyword>
<evidence type="ECO:0000256" key="2">
    <source>
        <dbReference type="ARBA" id="ARBA00023125"/>
    </source>
</evidence>
<evidence type="ECO:0000313" key="6">
    <source>
        <dbReference type="Proteomes" id="UP001209083"/>
    </source>
</evidence>
<evidence type="ECO:0000259" key="4">
    <source>
        <dbReference type="PROSITE" id="PS01124"/>
    </source>
</evidence>
<accession>A0ABY8QSF3</accession>
<dbReference type="RefSeq" id="WP_349638646.1">
    <property type="nucleotide sequence ID" value="NZ_CP090958.1"/>
</dbReference>
<dbReference type="InterPro" id="IPR020449">
    <property type="entry name" value="Tscrpt_reg_AraC-type_HTH"/>
</dbReference>
<dbReference type="InterPro" id="IPR050204">
    <property type="entry name" value="AraC_XylS_family_regulators"/>
</dbReference>
<gene>
    <name evidence="5" type="ORF">LWF01_17455</name>
</gene>
<dbReference type="Proteomes" id="UP001209083">
    <property type="component" value="Chromosome"/>
</dbReference>
<evidence type="ECO:0000256" key="1">
    <source>
        <dbReference type="ARBA" id="ARBA00023015"/>
    </source>
</evidence>
<dbReference type="PANTHER" id="PTHR46796:SF6">
    <property type="entry name" value="ARAC SUBFAMILY"/>
    <property type="match status" value="1"/>
</dbReference>
<dbReference type="InterPro" id="IPR018060">
    <property type="entry name" value="HTH_AraC"/>
</dbReference>
<dbReference type="SUPFAM" id="SSF46689">
    <property type="entry name" value="Homeodomain-like"/>
    <property type="match status" value="1"/>
</dbReference>
<dbReference type="Gene3D" id="1.10.10.60">
    <property type="entry name" value="Homeodomain-like"/>
    <property type="match status" value="1"/>
</dbReference>
<dbReference type="InterPro" id="IPR035418">
    <property type="entry name" value="AraC-bd_2"/>
</dbReference>
<proteinExistence type="predicted"/>
<keyword evidence="2" id="KW-0238">DNA-binding</keyword>
<keyword evidence="3" id="KW-0804">Transcription</keyword>
<evidence type="ECO:0000256" key="3">
    <source>
        <dbReference type="ARBA" id="ARBA00023163"/>
    </source>
</evidence>
<feature type="domain" description="HTH araC/xylS-type" evidence="4">
    <location>
        <begin position="217"/>
        <end position="318"/>
    </location>
</feature>
<reference evidence="5 6" key="1">
    <citation type="submission" date="2023-05" db="EMBL/GenBank/DDBJ databases">
        <title>Lithophilousrod everest ZFBP1038 complete genpme.</title>
        <authorList>
            <person name="Tian M."/>
        </authorList>
    </citation>
    <scope>NUCLEOTIDE SEQUENCE [LARGE SCALE GENOMIC DNA]</scope>
    <source>
        <strain evidence="5 6">ZFBP1038</strain>
    </source>
</reference>
<dbReference type="Pfam" id="PF14525">
    <property type="entry name" value="AraC_binding_2"/>
    <property type="match status" value="1"/>
</dbReference>
<organism evidence="5 6">
    <name type="scientific">Saxibacter everestensis</name>
    <dbReference type="NCBI Taxonomy" id="2909229"/>
    <lineage>
        <taxon>Bacteria</taxon>
        <taxon>Bacillati</taxon>
        <taxon>Actinomycetota</taxon>
        <taxon>Actinomycetes</taxon>
        <taxon>Micrococcales</taxon>
        <taxon>Brevibacteriaceae</taxon>
        <taxon>Saxibacter</taxon>
    </lineage>
</organism>
<name>A0ABY8QSF3_9MICO</name>
<protein>
    <submittedName>
        <fullName evidence="5">Helix-turn-helix domain-containing protein</fullName>
    </submittedName>
</protein>
<dbReference type="PROSITE" id="PS01124">
    <property type="entry name" value="HTH_ARAC_FAMILY_2"/>
    <property type="match status" value="1"/>
</dbReference>
<dbReference type="InterPro" id="IPR009057">
    <property type="entry name" value="Homeodomain-like_sf"/>
</dbReference>
<dbReference type="Pfam" id="PF12833">
    <property type="entry name" value="HTH_18"/>
    <property type="match status" value="1"/>
</dbReference>
<dbReference type="SMART" id="SM00342">
    <property type="entry name" value="HTH_ARAC"/>
    <property type="match status" value="1"/>
</dbReference>
<dbReference type="PANTHER" id="PTHR46796">
    <property type="entry name" value="HTH-TYPE TRANSCRIPTIONAL ACTIVATOR RHAS-RELATED"/>
    <property type="match status" value="1"/>
</dbReference>
<keyword evidence="6" id="KW-1185">Reference proteome</keyword>
<evidence type="ECO:0000313" key="5">
    <source>
        <dbReference type="EMBL" id="WGW11853.1"/>
    </source>
</evidence>
<dbReference type="PRINTS" id="PR00032">
    <property type="entry name" value="HTHARAC"/>
</dbReference>
<dbReference type="EMBL" id="CP090958">
    <property type="protein sequence ID" value="WGW11853.1"/>
    <property type="molecule type" value="Genomic_DNA"/>
</dbReference>